<dbReference type="RefSeq" id="XP_004358892.1">
    <property type="nucleotide sequence ID" value="XM_004358835.1"/>
</dbReference>
<dbReference type="AlphaFoldDB" id="F4PUH0"/>
<dbReference type="GeneID" id="14872915"/>
<name>F4PUH0_CACFS</name>
<sequence length="96" mass="11340">MFQHHFIIQLQQLQQLQMSSDKTSFKLNQHHSKSLTSSSVPKKVVKRLPSIPKTQINNRMSSFTFRPNSQRKFDWPIDPISFFYKSKNVISKSLFI</sequence>
<protein>
    <submittedName>
        <fullName evidence="1">Uncharacterized protein</fullName>
    </submittedName>
</protein>
<reference evidence="2" key="1">
    <citation type="journal article" date="2011" name="Genome Res.">
        <title>Phylogeny-wide analysis of social amoeba genomes highlights ancient origins for complex intercellular communication.</title>
        <authorList>
            <person name="Heidel A.J."/>
            <person name="Lawal H.M."/>
            <person name="Felder M."/>
            <person name="Schilde C."/>
            <person name="Helps N.R."/>
            <person name="Tunggal B."/>
            <person name="Rivero F."/>
            <person name="John U."/>
            <person name="Schleicher M."/>
            <person name="Eichinger L."/>
            <person name="Platzer M."/>
            <person name="Noegel A.A."/>
            <person name="Schaap P."/>
            <person name="Gloeckner G."/>
        </authorList>
    </citation>
    <scope>NUCLEOTIDE SEQUENCE [LARGE SCALE GENOMIC DNA]</scope>
    <source>
        <strain evidence="2">SH3</strain>
    </source>
</reference>
<dbReference type="Proteomes" id="UP000007797">
    <property type="component" value="Unassembled WGS sequence"/>
</dbReference>
<keyword evidence="2" id="KW-1185">Reference proteome</keyword>
<dbReference type="EMBL" id="GL883010">
    <property type="protein sequence ID" value="EGG21042.1"/>
    <property type="molecule type" value="Genomic_DNA"/>
</dbReference>
<dbReference type="KEGG" id="dfa:DFA_00912"/>
<gene>
    <name evidence="1" type="ORF">DFA_00912</name>
</gene>
<organism evidence="1 2">
    <name type="scientific">Cavenderia fasciculata</name>
    <name type="common">Slime mold</name>
    <name type="synonym">Dictyostelium fasciculatum</name>
    <dbReference type="NCBI Taxonomy" id="261658"/>
    <lineage>
        <taxon>Eukaryota</taxon>
        <taxon>Amoebozoa</taxon>
        <taxon>Evosea</taxon>
        <taxon>Eumycetozoa</taxon>
        <taxon>Dictyostelia</taxon>
        <taxon>Acytosteliales</taxon>
        <taxon>Cavenderiaceae</taxon>
        <taxon>Cavenderia</taxon>
    </lineage>
</organism>
<proteinExistence type="predicted"/>
<accession>F4PUH0</accession>
<evidence type="ECO:0000313" key="1">
    <source>
        <dbReference type="EMBL" id="EGG21042.1"/>
    </source>
</evidence>
<evidence type="ECO:0000313" key="2">
    <source>
        <dbReference type="Proteomes" id="UP000007797"/>
    </source>
</evidence>